<evidence type="ECO:0000313" key="5">
    <source>
        <dbReference type="EMBL" id="HIU46386.1"/>
    </source>
</evidence>
<dbReference type="GO" id="GO:0046353">
    <property type="term" value="F:aminoglycoside 3-N-acetyltransferase activity"/>
    <property type="evidence" value="ECO:0007669"/>
    <property type="project" value="UniProtKB-EC"/>
</dbReference>
<dbReference type="InterPro" id="IPR003679">
    <property type="entry name" value="Amioglycoside_AcTrfase"/>
</dbReference>
<gene>
    <name evidence="5" type="ORF">IAC59_03925</name>
</gene>
<protein>
    <recommendedName>
        <fullName evidence="4">Aminoglycoside N(3)-acetyltransferase</fullName>
        <ecNumber evidence="4">2.3.1.-</ecNumber>
    </recommendedName>
</protein>
<dbReference type="PANTHER" id="PTHR11104">
    <property type="entry name" value="AMINOGLYCOSIDE N3-ACETYLTRANSFERASE"/>
    <property type="match status" value="1"/>
</dbReference>
<accession>A0A9D1S4B5</accession>
<reference evidence="5" key="2">
    <citation type="journal article" date="2021" name="PeerJ">
        <title>Extensive microbial diversity within the chicken gut microbiome revealed by metagenomics and culture.</title>
        <authorList>
            <person name="Gilroy R."/>
            <person name="Ravi A."/>
            <person name="Getino M."/>
            <person name="Pursley I."/>
            <person name="Horton D.L."/>
            <person name="Alikhan N.F."/>
            <person name="Baker D."/>
            <person name="Gharbi K."/>
            <person name="Hall N."/>
            <person name="Watson M."/>
            <person name="Adriaenssens E.M."/>
            <person name="Foster-Nyarko E."/>
            <person name="Jarju S."/>
            <person name="Secka A."/>
            <person name="Antonio M."/>
            <person name="Oren A."/>
            <person name="Chaudhuri R.R."/>
            <person name="La Ragione R."/>
            <person name="Hildebrand F."/>
            <person name="Pallen M.J."/>
        </authorList>
    </citation>
    <scope>NUCLEOTIDE SEQUENCE</scope>
    <source>
        <strain evidence="5">ChiSxjej2B14-8506</strain>
    </source>
</reference>
<comment type="similarity">
    <text evidence="1 4">Belongs to the antibiotic N-acetyltransferase family.</text>
</comment>
<evidence type="ECO:0000313" key="6">
    <source>
        <dbReference type="Proteomes" id="UP000824123"/>
    </source>
</evidence>
<dbReference type="InterPro" id="IPR028345">
    <property type="entry name" value="Antibiotic_NAT-like"/>
</dbReference>
<sequence>MTNIAMRIATHARALGVRPGGVLLVHSSLKSLREPGATPDDVIDGLLAALDGGTLVLPTLSYMHVGPAQRRFNARTTPSNVGAIPEYFRVRRAQARSLCPTHSCAALGPDAVRITRGQQQDTTPCGAHSPLRRVMELNGQILFLGCGADCNTSMHAVEELAPPDYLFADSYEYELTDFDGAVYHMNCRAHGFDGVVQRYSRVLGLMPAGTLREGGICAARCQLLDAPAMWEAAAAMYRRAPHYFVDYIEAASGGAGHAADNA</sequence>
<dbReference type="AlphaFoldDB" id="A0A9D1S4B5"/>
<dbReference type="GO" id="GO:0046677">
    <property type="term" value="P:response to antibiotic"/>
    <property type="evidence" value="ECO:0007669"/>
    <property type="project" value="UniProtKB-KW"/>
</dbReference>
<comment type="catalytic activity">
    <reaction evidence="4">
        <text>a 2-deoxystreptamine antibiotic + acetyl-CoA = an N(3)-acetyl-2-deoxystreptamine antibiotic + CoA + H(+)</text>
        <dbReference type="Rhea" id="RHEA:12665"/>
        <dbReference type="ChEBI" id="CHEBI:15378"/>
        <dbReference type="ChEBI" id="CHEBI:57287"/>
        <dbReference type="ChEBI" id="CHEBI:57288"/>
        <dbReference type="ChEBI" id="CHEBI:57921"/>
        <dbReference type="ChEBI" id="CHEBI:77452"/>
        <dbReference type="EC" id="2.3.1.81"/>
    </reaction>
</comment>
<dbReference type="PANTHER" id="PTHR11104:SF0">
    <property type="entry name" value="SPBETA PROPHAGE-DERIVED AMINOGLYCOSIDE N(3')-ACETYLTRANSFERASE-LIKE PROTEIN YOKD"/>
    <property type="match status" value="1"/>
</dbReference>
<comment type="caution">
    <text evidence="5">The sequence shown here is derived from an EMBL/GenBank/DDBJ whole genome shotgun (WGS) entry which is preliminary data.</text>
</comment>
<dbReference type="EMBL" id="DVNK01000027">
    <property type="protein sequence ID" value="HIU46386.1"/>
    <property type="molecule type" value="Genomic_DNA"/>
</dbReference>
<keyword evidence="4" id="KW-0046">Antibiotic resistance</keyword>
<proteinExistence type="inferred from homology"/>
<dbReference type="SUPFAM" id="SSF110710">
    <property type="entry name" value="TTHA0583/YokD-like"/>
    <property type="match status" value="1"/>
</dbReference>
<evidence type="ECO:0000256" key="4">
    <source>
        <dbReference type="RuleBase" id="RU365031"/>
    </source>
</evidence>
<keyword evidence="3 4" id="KW-0012">Acyltransferase</keyword>
<organism evidence="5 6">
    <name type="scientific">Candidatus Fimadaptatus faecigallinarum</name>
    <dbReference type="NCBI Taxonomy" id="2840814"/>
    <lineage>
        <taxon>Bacteria</taxon>
        <taxon>Bacillati</taxon>
        <taxon>Bacillota</taxon>
        <taxon>Clostridia</taxon>
        <taxon>Eubacteriales</taxon>
        <taxon>Candidatus Fimadaptatus</taxon>
    </lineage>
</organism>
<keyword evidence="2 4" id="KW-0808">Transferase</keyword>
<evidence type="ECO:0000256" key="2">
    <source>
        <dbReference type="ARBA" id="ARBA00022679"/>
    </source>
</evidence>
<dbReference type="Proteomes" id="UP000824123">
    <property type="component" value="Unassembled WGS sequence"/>
</dbReference>
<reference evidence="5" key="1">
    <citation type="submission" date="2020-10" db="EMBL/GenBank/DDBJ databases">
        <authorList>
            <person name="Gilroy R."/>
        </authorList>
    </citation>
    <scope>NUCLEOTIDE SEQUENCE</scope>
    <source>
        <strain evidence="5">ChiSxjej2B14-8506</strain>
    </source>
</reference>
<evidence type="ECO:0000256" key="1">
    <source>
        <dbReference type="ARBA" id="ARBA00006383"/>
    </source>
</evidence>
<name>A0A9D1S4B5_9FIRM</name>
<dbReference type="EC" id="2.3.1.-" evidence="4"/>
<evidence type="ECO:0000256" key="3">
    <source>
        <dbReference type="ARBA" id="ARBA00023315"/>
    </source>
</evidence>
<dbReference type="Pfam" id="PF02522">
    <property type="entry name" value="Antibiotic_NAT"/>
    <property type="match status" value="1"/>
</dbReference>